<dbReference type="OrthoDB" id="7593790at2"/>
<keyword evidence="2" id="KW-0472">Membrane</keyword>
<gene>
    <name evidence="3" type="ORF">E5A73_04855</name>
</gene>
<accession>A0A4S1XFW0</accession>
<keyword evidence="4" id="KW-1185">Reference proteome</keyword>
<name>A0A4S1XFW0_9SPHN</name>
<dbReference type="AlphaFoldDB" id="A0A4S1XFW0"/>
<proteinExistence type="predicted"/>
<feature type="transmembrane region" description="Helical" evidence="2">
    <location>
        <begin position="266"/>
        <end position="288"/>
    </location>
</feature>
<evidence type="ECO:0000313" key="4">
    <source>
        <dbReference type="Proteomes" id="UP000306147"/>
    </source>
</evidence>
<dbReference type="Proteomes" id="UP000306147">
    <property type="component" value="Unassembled WGS sequence"/>
</dbReference>
<keyword evidence="2" id="KW-1133">Transmembrane helix</keyword>
<comment type="caution">
    <text evidence="3">The sequence shown here is derived from an EMBL/GenBank/DDBJ whole genome shotgun (WGS) entry which is preliminary data.</text>
</comment>
<organism evidence="3 4">
    <name type="scientific">Sphingomonas gei</name>
    <dbReference type="NCBI Taxonomy" id="1395960"/>
    <lineage>
        <taxon>Bacteria</taxon>
        <taxon>Pseudomonadati</taxon>
        <taxon>Pseudomonadota</taxon>
        <taxon>Alphaproteobacteria</taxon>
        <taxon>Sphingomonadales</taxon>
        <taxon>Sphingomonadaceae</taxon>
        <taxon>Sphingomonas</taxon>
    </lineage>
</organism>
<keyword evidence="2" id="KW-0812">Transmembrane</keyword>
<reference evidence="3 4" key="1">
    <citation type="submission" date="2019-04" db="EMBL/GenBank/DDBJ databases">
        <title>Sphingomonas psychrotolerans sp. nov., isolated from soil in the Tianshan Mountains, Xinjiang, China.</title>
        <authorList>
            <person name="Luo Y."/>
            <person name="Sheng H."/>
        </authorList>
    </citation>
    <scope>NUCLEOTIDE SEQUENCE [LARGE SCALE GENOMIC DNA]</scope>
    <source>
        <strain evidence="3 4">ZFGT-11</strain>
    </source>
</reference>
<protein>
    <submittedName>
        <fullName evidence="3">Uncharacterized protein</fullName>
    </submittedName>
</protein>
<evidence type="ECO:0000313" key="3">
    <source>
        <dbReference type="EMBL" id="TGX54787.1"/>
    </source>
</evidence>
<feature type="region of interest" description="Disordered" evidence="1">
    <location>
        <begin position="301"/>
        <end position="327"/>
    </location>
</feature>
<dbReference type="EMBL" id="SRXT01000002">
    <property type="protein sequence ID" value="TGX54787.1"/>
    <property type="molecule type" value="Genomic_DNA"/>
</dbReference>
<sequence length="327" mass="36166">MVTDIAQIDRICIYFPAEVDRASIEDCAPFLAKGEFAQGIFNEVLATTAPVPGGARCVVLLDQNSSIFCRVHQFGINGGVIDPSELDVSPQHGGTVLSITRAAVDEACLNTTPAVRSYFRLRFHLNRGSDQNPFVKVVPTPDRLLQSGFDEIEYLDFRVNEARTLPMPIELRMKTDRAAGGAVLLKLVAFLTAVPVHSELTVSNTPSHKMRLLEHRLWNSYAAGIPDGMVVYHWKREHDPNRPIADFSAFVKLETRRSSRKILAKYLVIAFLIGLLGNFIASGLQWVVGVAWEHHQARTTKQDKIIASPPSAPPPRLPAPTEVGNRL</sequence>
<evidence type="ECO:0000256" key="2">
    <source>
        <dbReference type="SAM" id="Phobius"/>
    </source>
</evidence>
<dbReference type="RefSeq" id="WP_135962683.1">
    <property type="nucleotide sequence ID" value="NZ_SRXT01000002.1"/>
</dbReference>
<evidence type="ECO:0000256" key="1">
    <source>
        <dbReference type="SAM" id="MobiDB-lite"/>
    </source>
</evidence>